<evidence type="ECO:0000256" key="2">
    <source>
        <dbReference type="SAM" id="Phobius"/>
    </source>
</evidence>
<keyword evidence="4" id="KW-1185">Reference proteome</keyword>
<protein>
    <submittedName>
        <fullName evidence="3">Uncharacterized protein</fullName>
    </submittedName>
</protein>
<proteinExistence type="predicted"/>
<feature type="transmembrane region" description="Helical" evidence="2">
    <location>
        <begin position="164"/>
        <end position="185"/>
    </location>
</feature>
<keyword evidence="2" id="KW-0812">Transmembrane</keyword>
<evidence type="ECO:0000256" key="1">
    <source>
        <dbReference type="SAM" id="MobiDB-lite"/>
    </source>
</evidence>
<keyword evidence="2" id="KW-0472">Membrane</keyword>
<evidence type="ECO:0000313" key="4">
    <source>
        <dbReference type="Proteomes" id="UP000024635"/>
    </source>
</evidence>
<dbReference type="OrthoDB" id="9993736at2759"/>
<feature type="transmembrane region" description="Helical" evidence="2">
    <location>
        <begin position="37"/>
        <end position="57"/>
    </location>
</feature>
<name>A0A016W2A7_9BILA</name>
<accession>A0A016W2A7</accession>
<keyword evidence="2" id="KW-1133">Transmembrane helix</keyword>
<feature type="region of interest" description="Disordered" evidence="1">
    <location>
        <begin position="273"/>
        <end position="294"/>
    </location>
</feature>
<reference evidence="4" key="1">
    <citation type="journal article" date="2015" name="Nat. Genet.">
        <title>The genome and transcriptome of the zoonotic hookworm Ancylostoma ceylanicum identify infection-specific gene families.</title>
        <authorList>
            <person name="Schwarz E.M."/>
            <person name="Hu Y."/>
            <person name="Antoshechkin I."/>
            <person name="Miller M.M."/>
            <person name="Sternberg P.W."/>
            <person name="Aroian R.V."/>
        </authorList>
    </citation>
    <scope>NUCLEOTIDE SEQUENCE</scope>
    <source>
        <strain evidence="4">HY135</strain>
    </source>
</reference>
<sequence length="294" mass="32928">MCTGLCLHNHPNVILRMARINFSGRILPAAQFHACNIRFGIVPVYQWTQLVSIGWLLSAWGKMKIATSVWPTTAATITALIACLLFSIFFQRALSGFSRQVNAFISVGDFSSILLQSLVFVVTAVVIIYLLFIYLASARVFSNAFRLCGSPCILFASSFTSQGFLIIWVLMLCFVASVSLVYFLFIGGIYSFCALVDNQCFDFRVLIPAIVSRLSNKKVDMVFCAEKKGLLCSQVNNQIWNFLAAFLFGLLTLAAMLFLQNCVVYGLGKRQASKEQRSKERREAKDRYEMKSLS</sequence>
<organism evidence="3 4">
    <name type="scientific">Ancylostoma ceylanicum</name>
    <dbReference type="NCBI Taxonomy" id="53326"/>
    <lineage>
        <taxon>Eukaryota</taxon>
        <taxon>Metazoa</taxon>
        <taxon>Ecdysozoa</taxon>
        <taxon>Nematoda</taxon>
        <taxon>Chromadorea</taxon>
        <taxon>Rhabditida</taxon>
        <taxon>Rhabditina</taxon>
        <taxon>Rhabditomorpha</taxon>
        <taxon>Strongyloidea</taxon>
        <taxon>Ancylostomatidae</taxon>
        <taxon>Ancylostomatinae</taxon>
        <taxon>Ancylostoma</taxon>
    </lineage>
</organism>
<feature type="transmembrane region" description="Helical" evidence="2">
    <location>
        <begin position="69"/>
        <end position="90"/>
    </location>
</feature>
<feature type="transmembrane region" description="Helical" evidence="2">
    <location>
        <begin position="110"/>
        <end position="136"/>
    </location>
</feature>
<dbReference type="AlphaFoldDB" id="A0A016W2A7"/>
<dbReference type="EMBL" id="JARK01001337">
    <property type="protein sequence ID" value="EYC33979.1"/>
    <property type="molecule type" value="Genomic_DNA"/>
</dbReference>
<gene>
    <name evidence="3" type="primary">Acey_s0001.g186</name>
    <name evidence="3" type="ORF">Y032_0001g186</name>
</gene>
<dbReference type="Proteomes" id="UP000024635">
    <property type="component" value="Unassembled WGS sequence"/>
</dbReference>
<feature type="transmembrane region" description="Helical" evidence="2">
    <location>
        <begin position="239"/>
        <end position="267"/>
    </location>
</feature>
<evidence type="ECO:0000313" key="3">
    <source>
        <dbReference type="EMBL" id="EYC33979.1"/>
    </source>
</evidence>
<comment type="caution">
    <text evidence="3">The sequence shown here is derived from an EMBL/GenBank/DDBJ whole genome shotgun (WGS) entry which is preliminary data.</text>
</comment>